<proteinExistence type="predicted"/>
<dbReference type="Proteomes" id="UP001165960">
    <property type="component" value="Unassembled WGS sequence"/>
</dbReference>
<accession>A0ACC2TH01</accession>
<name>A0ACC2TH01_9FUNG</name>
<protein>
    <submittedName>
        <fullName evidence="1">Uncharacterized protein</fullName>
    </submittedName>
</protein>
<dbReference type="EMBL" id="QTSX02002880">
    <property type="protein sequence ID" value="KAJ9073918.1"/>
    <property type="molecule type" value="Genomic_DNA"/>
</dbReference>
<organism evidence="1 2">
    <name type="scientific">Entomophthora muscae</name>
    <dbReference type="NCBI Taxonomy" id="34485"/>
    <lineage>
        <taxon>Eukaryota</taxon>
        <taxon>Fungi</taxon>
        <taxon>Fungi incertae sedis</taxon>
        <taxon>Zoopagomycota</taxon>
        <taxon>Entomophthoromycotina</taxon>
        <taxon>Entomophthoromycetes</taxon>
        <taxon>Entomophthorales</taxon>
        <taxon>Entomophthoraceae</taxon>
        <taxon>Entomophthora</taxon>
    </lineage>
</organism>
<evidence type="ECO:0000313" key="1">
    <source>
        <dbReference type="EMBL" id="KAJ9073918.1"/>
    </source>
</evidence>
<sequence length="213" mass="24163">MLQTNSLLEDGDKSLVKLSALTSLSYPVGFKEPLPDAIAHPFWDSDVLDPPNKMERKLLCLIMQLFKASRTPSIVSDPCFDETLTAEVQISKYLSLLVELHTRGFHSLQRGDRALCNQSLWAVGMVLRRISPLKKKELREQFPILKPPPSLRLFANVLRSASRFAQAWETGTSSAPFSRISHIDCDMLRTMCTLSLPDFYTLQKALLKLHENY</sequence>
<gene>
    <name evidence="1" type="ORF">DSO57_1011593</name>
</gene>
<evidence type="ECO:0000313" key="2">
    <source>
        <dbReference type="Proteomes" id="UP001165960"/>
    </source>
</evidence>
<comment type="caution">
    <text evidence="1">The sequence shown here is derived from an EMBL/GenBank/DDBJ whole genome shotgun (WGS) entry which is preliminary data.</text>
</comment>
<reference evidence="1" key="1">
    <citation type="submission" date="2022-04" db="EMBL/GenBank/DDBJ databases">
        <title>Genome of the entomopathogenic fungus Entomophthora muscae.</title>
        <authorList>
            <person name="Elya C."/>
            <person name="Lovett B.R."/>
            <person name="Lee E."/>
            <person name="Macias A.M."/>
            <person name="Hajek A.E."/>
            <person name="De Bivort B.L."/>
            <person name="Kasson M.T."/>
            <person name="De Fine Licht H.H."/>
            <person name="Stajich J.E."/>
        </authorList>
    </citation>
    <scope>NUCLEOTIDE SEQUENCE</scope>
    <source>
        <strain evidence="1">Berkeley</strain>
    </source>
</reference>
<keyword evidence="2" id="KW-1185">Reference proteome</keyword>